<gene>
    <name evidence="1" type="ORF">SPARVUS_LOCUS6271514</name>
</gene>
<reference evidence="1" key="1">
    <citation type="submission" date="2023-05" db="EMBL/GenBank/DDBJ databases">
        <authorList>
            <person name="Stuckert A."/>
        </authorList>
    </citation>
    <scope>NUCLEOTIDE SEQUENCE</scope>
</reference>
<organism evidence="1 2">
    <name type="scientific">Staurois parvus</name>
    <dbReference type="NCBI Taxonomy" id="386267"/>
    <lineage>
        <taxon>Eukaryota</taxon>
        <taxon>Metazoa</taxon>
        <taxon>Chordata</taxon>
        <taxon>Craniata</taxon>
        <taxon>Vertebrata</taxon>
        <taxon>Euteleostomi</taxon>
        <taxon>Amphibia</taxon>
        <taxon>Batrachia</taxon>
        <taxon>Anura</taxon>
        <taxon>Neobatrachia</taxon>
        <taxon>Ranoidea</taxon>
        <taxon>Ranidae</taxon>
        <taxon>Staurois</taxon>
    </lineage>
</organism>
<sequence>MDRIEHNGSDSDPLCSILRPNPSCGDRLLALQLTFLWSGSGVTPCGRCQPVRTAPPAPA</sequence>
<dbReference type="EMBL" id="CATNWA010013985">
    <property type="protein sequence ID" value="CAI9566064.1"/>
    <property type="molecule type" value="Genomic_DNA"/>
</dbReference>
<dbReference type="Proteomes" id="UP001162483">
    <property type="component" value="Unassembled WGS sequence"/>
</dbReference>
<proteinExistence type="predicted"/>
<accession>A0ABN9D0S6</accession>
<name>A0ABN9D0S6_9NEOB</name>
<evidence type="ECO:0000313" key="2">
    <source>
        <dbReference type="Proteomes" id="UP001162483"/>
    </source>
</evidence>
<protein>
    <submittedName>
        <fullName evidence="1">Uncharacterized protein</fullName>
    </submittedName>
</protein>
<comment type="caution">
    <text evidence="1">The sequence shown here is derived from an EMBL/GenBank/DDBJ whole genome shotgun (WGS) entry which is preliminary data.</text>
</comment>
<evidence type="ECO:0000313" key="1">
    <source>
        <dbReference type="EMBL" id="CAI9566064.1"/>
    </source>
</evidence>
<keyword evidence="2" id="KW-1185">Reference proteome</keyword>